<sequence length="83" mass="8744">MYPHYTARGYRSAGNRGPFFFGFGAPLVGGLVGGFLGSALFNYPRPYYYPPPPPPAPFYGGYPGPGPGGYPGYPGGQYPGGPY</sequence>
<organism evidence="2 3">
    <name type="scientific">Metabacillus idriensis</name>
    <dbReference type="NCBI Taxonomy" id="324768"/>
    <lineage>
        <taxon>Bacteria</taxon>
        <taxon>Bacillati</taxon>
        <taxon>Bacillota</taxon>
        <taxon>Bacilli</taxon>
        <taxon>Bacillales</taxon>
        <taxon>Bacillaceae</taxon>
        <taxon>Metabacillus</taxon>
    </lineage>
</organism>
<keyword evidence="1" id="KW-1133">Transmembrane helix</keyword>
<dbReference type="RefSeq" id="WP_154319374.1">
    <property type="nucleotide sequence ID" value="NZ_CAJGAA010000001.1"/>
</dbReference>
<comment type="caution">
    <text evidence="2">The sequence shown here is derived from an EMBL/GenBank/DDBJ whole genome shotgun (WGS) entry which is preliminary data.</text>
</comment>
<keyword evidence="1" id="KW-0812">Transmembrane</keyword>
<gene>
    <name evidence="2" type="ORF">GJU41_20070</name>
</gene>
<evidence type="ECO:0000313" key="3">
    <source>
        <dbReference type="Proteomes" id="UP000441585"/>
    </source>
</evidence>
<dbReference type="Proteomes" id="UP000441585">
    <property type="component" value="Unassembled WGS sequence"/>
</dbReference>
<name>A0A6I2MIC9_9BACI</name>
<evidence type="ECO:0000313" key="2">
    <source>
        <dbReference type="EMBL" id="MRX56261.1"/>
    </source>
</evidence>
<accession>A0A6I2MIC9</accession>
<dbReference type="EMBL" id="WKKF01000010">
    <property type="protein sequence ID" value="MRX56261.1"/>
    <property type="molecule type" value="Genomic_DNA"/>
</dbReference>
<reference evidence="2 3" key="1">
    <citation type="submission" date="2019-11" db="EMBL/GenBank/DDBJ databases">
        <title>Bacillus idriensis genome.</title>
        <authorList>
            <person name="Konopka E.N."/>
            <person name="Newman J.D."/>
        </authorList>
    </citation>
    <scope>NUCLEOTIDE SEQUENCE [LARGE SCALE GENOMIC DNA]</scope>
    <source>
        <strain evidence="2 3">DSM 19097</strain>
    </source>
</reference>
<keyword evidence="1" id="KW-0472">Membrane</keyword>
<dbReference type="AlphaFoldDB" id="A0A6I2MIC9"/>
<keyword evidence="3" id="KW-1185">Reference proteome</keyword>
<evidence type="ECO:0000256" key="1">
    <source>
        <dbReference type="SAM" id="Phobius"/>
    </source>
</evidence>
<protein>
    <submittedName>
        <fullName evidence="2">Uncharacterized protein</fullName>
    </submittedName>
</protein>
<proteinExistence type="predicted"/>
<feature type="transmembrane region" description="Helical" evidence="1">
    <location>
        <begin position="20"/>
        <end position="41"/>
    </location>
</feature>